<organism evidence="2 3">
    <name type="scientific">Candidatus Doudnabacteria bacterium RIFCSPHIGHO2_01_FULL_46_14</name>
    <dbReference type="NCBI Taxonomy" id="1817824"/>
    <lineage>
        <taxon>Bacteria</taxon>
        <taxon>Candidatus Doudnaibacteriota</taxon>
    </lineage>
</organism>
<proteinExistence type="inferred from homology"/>
<sequence>MELKNLVNILRFGGRFIIIDTDGNPKAVLMSYQEFEELMVDKVAGKLIDELKEVERVNEEITRAQLTDLREEVLKEDFVITTQQTMAFSQYPEIRVEPLPDNIEEEFD</sequence>
<accession>A0A1F5NKN0</accession>
<protein>
    <recommendedName>
        <fullName evidence="4">Antitoxin</fullName>
    </recommendedName>
</protein>
<evidence type="ECO:0000313" key="3">
    <source>
        <dbReference type="Proteomes" id="UP000176864"/>
    </source>
</evidence>
<dbReference type="AlphaFoldDB" id="A0A1F5NKN0"/>
<gene>
    <name evidence="2" type="ORF">A2751_03865</name>
</gene>
<comment type="similarity">
    <text evidence="1">Belongs to the phD/YefM antitoxin family.</text>
</comment>
<dbReference type="EMBL" id="MFEK01000014">
    <property type="protein sequence ID" value="OGE78261.1"/>
    <property type="molecule type" value="Genomic_DNA"/>
</dbReference>
<evidence type="ECO:0000256" key="1">
    <source>
        <dbReference type="ARBA" id="ARBA00009981"/>
    </source>
</evidence>
<comment type="caution">
    <text evidence="2">The sequence shown here is derived from an EMBL/GenBank/DDBJ whole genome shotgun (WGS) entry which is preliminary data.</text>
</comment>
<evidence type="ECO:0000313" key="2">
    <source>
        <dbReference type="EMBL" id="OGE78261.1"/>
    </source>
</evidence>
<name>A0A1F5NKN0_9BACT</name>
<dbReference type="STRING" id="1817824.A2751_03865"/>
<reference evidence="2 3" key="1">
    <citation type="journal article" date="2016" name="Nat. Commun.">
        <title>Thousands of microbial genomes shed light on interconnected biogeochemical processes in an aquifer system.</title>
        <authorList>
            <person name="Anantharaman K."/>
            <person name="Brown C.T."/>
            <person name="Hug L.A."/>
            <person name="Sharon I."/>
            <person name="Castelle C.J."/>
            <person name="Probst A.J."/>
            <person name="Thomas B.C."/>
            <person name="Singh A."/>
            <person name="Wilkins M.J."/>
            <person name="Karaoz U."/>
            <person name="Brodie E.L."/>
            <person name="Williams K.H."/>
            <person name="Hubbard S.S."/>
            <person name="Banfield J.F."/>
        </authorList>
    </citation>
    <scope>NUCLEOTIDE SEQUENCE [LARGE SCALE GENOMIC DNA]</scope>
</reference>
<evidence type="ECO:0008006" key="4">
    <source>
        <dbReference type="Google" id="ProtNLM"/>
    </source>
</evidence>
<dbReference type="Proteomes" id="UP000176864">
    <property type="component" value="Unassembled WGS sequence"/>
</dbReference>
<dbReference type="InterPro" id="IPR036165">
    <property type="entry name" value="YefM-like_sf"/>
</dbReference>
<dbReference type="SUPFAM" id="SSF143120">
    <property type="entry name" value="YefM-like"/>
    <property type="match status" value="1"/>
</dbReference>